<dbReference type="EMBL" id="JACJTU010000074">
    <property type="protein sequence ID" value="MBD2739217.1"/>
    <property type="molecule type" value="Genomic_DNA"/>
</dbReference>
<sequence>MGKASQRKQKARLIIQTLTSNEFSEHINKSLMGMPKKIYQPLVEKLLTNIRAGVSDKWAGMIVGDIEYRIGYEANGNCYTMVILDEVGHCYNFYPENPNYETCIPTPPTKLSLFE</sequence>
<dbReference type="RefSeq" id="WP_190959721.1">
    <property type="nucleotide sequence ID" value="NZ_JACJTU010000074.1"/>
</dbReference>
<evidence type="ECO:0000313" key="2">
    <source>
        <dbReference type="Proteomes" id="UP000637383"/>
    </source>
</evidence>
<keyword evidence="2" id="KW-1185">Reference proteome</keyword>
<gene>
    <name evidence="1" type="ORF">H6H03_36065</name>
</gene>
<comment type="caution">
    <text evidence="1">The sequence shown here is derived from an EMBL/GenBank/DDBJ whole genome shotgun (WGS) entry which is preliminary data.</text>
</comment>
<name>A0ABR8KI43_9NOSO</name>
<proteinExistence type="predicted"/>
<organism evidence="1 2">
    <name type="scientific">Nostoc paludosum FACHB-159</name>
    <dbReference type="NCBI Taxonomy" id="2692908"/>
    <lineage>
        <taxon>Bacteria</taxon>
        <taxon>Bacillati</taxon>
        <taxon>Cyanobacteriota</taxon>
        <taxon>Cyanophyceae</taxon>
        <taxon>Nostocales</taxon>
        <taxon>Nostocaceae</taxon>
        <taxon>Nostoc</taxon>
    </lineage>
</organism>
<reference evidence="1 2" key="1">
    <citation type="journal article" date="2020" name="ISME J.">
        <title>Comparative genomics reveals insights into cyanobacterial evolution and habitat adaptation.</title>
        <authorList>
            <person name="Chen M.Y."/>
            <person name="Teng W.K."/>
            <person name="Zhao L."/>
            <person name="Hu C.X."/>
            <person name="Zhou Y.K."/>
            <person name="Han B.P."/>
            <person name="Song L.R."/>
            <person name="Shu W.S."/>
        </authorList>
    </citation>
    <scope>NUCLEOTIDE SEQUENCE [LARGE SCALE GENOMIC DNA]</scope>
    <source>
        <strain evidence="1 2">FACHB-159</strain>
    </source>
</reference>
<accession>A0ABR8KI43</accession>
<dbReference type="Proteomes" id="UP000637383">
    <property type="component" value="Unassembled WGS sequence"/>
</dbReference>
<protein>
    <submittedName>
        <fullName evidence="1">Uncharacterized protein</fullName>
    </submittedName>
</protein>
<evidence type="ECO:0000313" key="1">
    <source>
        <dbReference type="EMBL" id="MBD2739217.1"/>
    </source>
</evidence>